<accession>A0A832UUV1</accession>
<gene>
    <name evidence="1" type="ORF">H1016_01070</name>
</gene>
<comment type="caution">
    <text evidence="1">The sequence shown here is derived from an EMBL/GenBank/DDBJ whole genome shotgun (WGS) entry which is preliminary data.</text>
</comment>
<reference evidence="1 2" key="1">
    <citation type="journal article" name="Nat. Commun.">
        <title>Undinarchaeota illuminate DPANN phylogeny and the impact of gene transfer on archaeal evolution.</title>
        <authorList>
            <person name="Dombrowski N."/>
            <person name="Williams T.A."/>
            <person name="Sun J."/>
            <person name="Woodcroft B.J."/>
            <person name="Lee J.H."/>
            <person name="Minh B.Q."/>
            <person name="Rinke C."/>
            <person name="Spang A."/>
        </authorList>
    </citation>
    <scope>NUCLEOTIDE SEQUENCE [LARGE SCALE GENOMIC DNA]</scope>
    <source>
        <strain evidence="1">MAG_bin1129</strain>
    </source>
</reference>
<organism evidence="1 2">
    <name type="scientific">Candidatus Naiadarchaeum limnaeum</name>
    <dbReference type="NCBI Taxonomy" id="2756139"/>
    <lineage>
        <taxon>Archaea</taxon>
        <taxon>Candidatus Undinarchaeota</taxon>
        <taxon>Candidatus Undinarchaeia</taxon>
        <taxon>Candidatus Naiadarchaeales</taxon>
        <taxon>Candidatus Naiadarchaeaceae</taxon>
        <taxon>Candidatus Naiadarchaeum</taxon>
    </lineage>
</organism>
<sequence>MLWVIEHLENLSEWVKLEYAHCSRIIGKRNLLFTNVRAETERSFLRKFGKVEEKSAVELFAKEKIIVLEPRAGKFLAGGDFKKYKNILIGRMLGDFPQRGRTFELLTSKLKNAVPRSLGNYQFSIDGAAFVARKIQLKQEKDLGILNQPEIELSDEHSIELHYAVPVFKGKIIFTPGLVSYLKNEESWE</sequence>
<protein>
    <submittedName>
        <fullName evidence="1">Uncharacterized protein</fullName>
    </submittedName>
</protein>
<dbReference type="GO" id="GO:0035241">
    <property type="term" value="F:protein-arginine omega-N monomethyltransferase activity"/>
    <property type="evidence" value="ECO:0007669"/>
    <property type="project" value="TreeGrafter"/>
</dbReference>
<keyword evidence="2" id="KW-1185">Reference proteome</keyword>
<dbReference type="InterPro" id="IPR007364">
    <property type="entry name" value="SFM1-like"/>
</dbReference>
<dbReference type="PANTHER" id="PTHR35517:SF1">
    <property type="entry name" value="PROTEIN ARGININE N-METHYLTRANSFERASE SFM1"/>
    <property type="match status" value="1"/>
</dbReference>
<proteinExistence type="predicted"/>
<dbReference type="AlphaFoldDB" id="A0A832UUV1"/>
<evidence type="ECO:0000313" key="1">
    <source>
        <dbReference type="EMBL" id="HIK00115.1"/>
    </source>
</evidence>
<dbReference type="EMBL" id="DVAB01000010">
    <property type="protein sequence ID" value="HIK00115.1"/>
    <property type="molecule type" value="Genomic_DNA"/>
</dbReference>
<evidence type="ECO:0000313" key="2">
    <source>
        <dbReference type="Proteomes" id="UP000646946"/>
    </source>
</evidence>
<dbReference type="Pfam" id="PF04252">
    <property type="entry name" value="SFM1-like"/>
    <property type="match status" value="1"/>
</dbReference>
<dbReference type="PANTHER" id="PTHR35517">
    <property type="entry name" value="PROTEIN ARGININE N-METHYLTRANSFERASE SFM1"/>
    <property type="match status" value="1"/>
</dbReference>
<name>A0A832UUV1_9ARCH</name>
<dbReference type="Proteomes" id="UP000646946">
    <property type="component" value="Unassembled WGS sequence"/>
</dbReference>